<gene>
    <name evidence="1" type="ORF">M0M44_11800</name>
</gene>
<sequence length="81" mass="9248">MIEQKKRIAIHNGSKNEALILKVLLESFSIQVFEDSSLMSVFNPWGISIGNLNSVKLWVNEDVYAKAKEIISDYKADEYNL</sequence>
<dbReference type="Proteomes" id="UP000829998">
    <property type="component" value="Chromosome"/>
</dbReference>
<proteinExistence type="predicted"/>
<keyword evidence="2" id="KW-1185">Reference proteome</keyword>
<protein>
    <recommendedName>
        <fullName evidence="3">DUF2007 domain-containing protein</fullName>
    </recommendedName>
</protein>
<evidence type="ECO:0008006" key="3">
    <source>
        <dbReference type="Google" id="ProtNLM"/>
    </source>
</evidence>
<evidence type="ECO:0000313" key="1">
    <source>
        <dbReference type="EMBL" id="UPZ18005.1"/>
    </source>
</evidence>
<dbReference type="EMBL" id="CP096829">
    <property type="protein sequence ID" value="UPZ18005.1"/>
    <property type="molecule type" value="Genomic_DNA"/>
</dbReference>
<name>A0ABY4LY21_9FLAO</name>
<dbReference type="RefSeq" id="WP_248729943.1">
    <property type="nucleotide sequence ID" value="NZ_CP096829.1"/>
</dbReference>
<accession>A0ABY4LY21</accession>
<evidence type="ECO:0000313" key="2">
    <source>
        <dbReference type="Proteomes" id="UP000829998"/>
    </source>
</evidence>
<reference evidence="1 2" key="1">
    <citation type="submission" date="2022-04" db="EMBL/GenBank/DDBJ databases">
        <authorList>
            <person name="Ra J.-S."/>
            <person name="Kim S.-B."/>
        </authorList>
    </citation>
    <scope>NUCLEOTIDE SEQUENCE [LARGE SCALE GENOMIC DNA]</scope>
    <source>
        <strain evidence="1 2">MMS21-Er5</strain>
    </source>
</reference>
<organism evidence="1 2">
    <name type="scientific">Flavobacterium humidisoli</name>
    <dbReference type="NCBI Taxonomy" id="2937442"/>
    <lineage>
        <taxon>Bacteria</taxon>
        <taxon>Pseudomonadati</taxon>
        <taxon>Bacteroidota</taxon>
        <taxon>Flavobacteriia</taxon>
        <taxon>Flavobacteriales</taxon>
        <taxon>Flavobacteriaceae</taxon>
        <taxon>Flavobacterium</taxon>
    </lineage>
</organism>